<sequence length="472" mass="54606">MAANSARIECDDTIPLTCSIEKANIIDSHVEYVLIVQRGSNPENFWKVQRRYNDFVTLHAALQISGRDLPLPPKKLFGNLDKDFVAKRKQQLQVYVNVILEDPFLSHCLTVKKFFDPTRYTIDFYDIALRNVSMFFRSDQTWDIVESLRSIGWRLRKNYFLVKSKQDIKASKMLSWADIGHLSKISNKDRQSVLKLLPTMQHPYIQSVLLADSNDLGGVIIRNFSMQGSLRDYICKTKIKQHYIKKYANPKLYHALPLPEIKTFGRQILETKENEDSYCFGRVLYEMAFGEQLTTAALEAVPARLFCDVILTAGIEKPTLKIPSKLKEVLRTIHEHSELKLREEQKILSQFKRFSKVQAQQPSIEERKKKRKNGKAKKPQSDASDNQRDQPNTSYVEGAMNFIKCSNLMPCYEVKAKPSEAIDDANLIRSCAMHNAHTCNKDLLHYQFRLAYYTIVSHSIYQGYFMIIEVNN</sequence>
<dbReference type="GeneID" id="6749399"/>
<name>B3RI99_TRIAD</name>
<feature type="region of interest" description="Disordered" evidence="3">
    <location>
        <begin position="358"/>
        <end position="393"/>
    </location>
</feature>
<keyword evidence="6" id="KW-1185">Reference proteome</keyword>
<feature type="compositionally biased region" description="Polar residues" evidence="3">
    <location>
        <begin position="381"/>
        <end position="393"/>
    </location>
</feature>
<organism evidence="5 6">
    <name type="scientific">Trichoplax adhaerens</name>
    <name type="common">Trichoplax reptans</name>
    <dbReference type="NCBI Taxonomy" id="10228"/>
    <lineage>
        <taxon>Eukaryota</taxon>
        <taxon>Metazoa</taxon>
        <taxon>Placozoa</taxon>
        <taxon>Uniplacotomia</taxon>
        <taxon>Trichoplacea</taxon>
        <taxon>Trichoplacidae</taxon>
        <taxon>Trichoplax</taxon>
    </lineage>
</organism>
<keyword evidence="2" id="KW-0963">Cytoplasm</keyword>
<accession>B3RI99</accession>
<dbReference type="InterPro" id="IPR036871">
    <property type="entry name" value="PX_dom_sf"/>
</dbReference>
<dbReference type="STRING" id="10228.B3RI99"/>
<dbReference type="FunCoup" id="B3RI99">
    <property type="interactions" value="1203"/>
</dbReference>
<dbReference type="PANTHER" id="PTHR22999">
    <property type="entry name" value="PX SERINE/THREONINE KINASE PXK"/>
    <property type="match status" value="1"/>
</dbReference>
<dbReference type="SMART" id="SM00312">
    <property type="entry name" value="PX"/>
    <property type="match status" value="1"/>
</dbReference>
<dbReference type="RefSeq" id="XP_002108917.1">
    <property type="nucleotide sequence ID" value="XM_002108881.1"/>
</dbReference>
<dbReference type="OrthoDB" id="41200at2759"/>
<dbReference type="InParanoid" id="B3RI99"/>
<dbReference type="GO" id="GO:0050804">
    <property type="term" value="P:modulation of chemical synaptic transmission"/>
    <property type="evidence" value="ECO:0000318"/>
    <property type="project" value="GO_Central"/>
</dbReference>
<proteinExistence type="predicted"/>
<dbReference type="GO" id="GO:0005886">
    <property type="term" value="C:plasma membrane"/>
    <property type="evidence" value="ECO:0000318"/>
    <property type="project" value="GO_Central"/>
</dbReference>
<evidence type="ECO:0000313" key="6">
    <source>
        <dbReference type="Proteomes" id="UP000009022"/>
    </source>
</evidence>
<dbReference type="Proteomes" id="UP000009022">
    <property type="component" value="Unassembled WGS sequence"/>
</dbReference>
<reference evidence="5 6" key="1">
    <citation type="journal article" date="2008" name="Nature">
        <title>The Trichoplax genome and the nature of placozoans.</title>
        <authorList>
            <person name="Srivastava M."/>
            <person name="Begovic E."/>
            <person name="Chapman J."/>
            <person name="Putnam N.H."/>
            <person name="Hellsten U."/>
            <person name="Kawashima T."/>
            <person name="Kuo A."/>
            <person name="Mitros T."/>
            <person name="Salamov A."/>
            <person name="Carpenter M.L."/>
            <person name="Signorovitch A.Y."/>
            <person name="Moreno M.A."/>
            <person name="Kamm K."/>
            <person name="Grimwood J."/>
            <person name="Schmutz J."/>
            <person name="Shapiro H."/>
            <person name="Grigoriev I.V."/>
            <person name="Buss L.W."/>
            <person name="Schierwater B."/>
            <person name="Dellaporta S.L."/>
            <person name="Rokhsar D.S."/>
        </authorList>
    </citation>
    <scope>NUCLEOTIDE SEQUENCE [LARGE SCALE GENOMIC DNA]</scope>
    <source>
        <strain evidence="5 6">Grell-BS-1999</strain>
    </source>
</reference>
<dbReference type="PANTHER" id="PTHR22999:SF40">
    <property type="entry name" value="PX DOMAIN-CONTAINING PROTEIN KINASE-LIKE PROTEIN"/>
    <property type="match status" value="1"/>
</dbReference>
<dbReference type="HOGENOM" id="CLU_579149_0_0_1"/>
<gene>
    <name evidence="5" type="ORF">TRIADDRAFT_52399</name>
</gene>
<evidence type="ECO:0000259" key="4">
    <source>
        <dbReference type="PROSITE" id="PS50195"/>
    </source>
</evidence>
<evidence type="ECO:0000313" key="5">
    <source>
        <dbReference type="EMBL" id="EDV29715.1"/>
    </source>
</evidence>
<dbReference type="GO" id="GO:0005737">
    <property type="term" value="C:cytoplasm"/>
    <property type="evidence" value="ECO:0000318"/>
    <property type="project" value="GO_Central"/>
</dbReference>
<evidence type="ECO:0000256" key="3">
    <source>
        <dbReference type="SAM" id="MobiDB-lite"/>
    </source>
</evidence>
<evidence type="ECO:0000256" key="2">
    <source>
        <dbReference type="ARBA" id="ARBA00022490"/>
    </source>
</evidence>
<dbReference type="CDD" id="cd06871">
    <property type="entry name" value="PX_MONaKA"/>
    <property type="match status" value="1"/>
</dbReference>
<dbReference type="EMBL" id="DS985241">
    <property type="protein sequence ID" value="EDV29715.1"/>
    <property type="molecule type" value="Genomic_DNA"/>
</dbReference>
<dbReference type="InterPro" id="IPR037903">
    <property type="entry name" value="MONaKA_PX"/>
</dbReference>
<dbReference type="Gene3D" id="3.30.1520.10">
    <property type="entry name" value="Phox-like domain"/>
    <property type="match status" value="1"/>
</dbReference>
<dbReference type="KEGG" id="tad:TRIADDRAFT_52399"/>
<dbReference type="FunFam" id="3.30.1520.10:FF:000010">
    <property type="entry name" value="PX domain-containing protein kinase-like protein isoform X6"/>
    <property type="match status" value="1"/>
</dbReference>
<protein>
    <recommendedName>
        <fullName evidence="4">PX domain-containing protein</fullName>
    </recommendedName>
</protein>
<dbReference type="SUPFAM" id="SSF64268">
    <property type="entry name" value="PX domain"/>
    <property type="match status" value="1"/>
</dbReference>
<feature type="compositionally biased region" description="Basic residues" evidence="3">
    <location>
        <begin position="368"/>
        <end position="378"/>
    </location>
</feature>
<comment type="subcellular location">
    <subcellularLocation>
        <location evidence="1">Cytoplasm</location>
    </subcellularLocation>
</comment>
<dbReference type="InterPro" id="IPR001683">
    <property type="entry name" value="PX_dom"/>
</dbReference>
<dbReference type="CTD" id="6749399"/>
<dbReference type="eggNOG" id="KOG2101">
    <property type="taxonomic scope" value="Eukaryota"/>
</dbReference>
<dbReference type="PROSITE" id="PS50195">
    <property type="entry name" value="PX"/>
    <property type="match status" value="1"/>
</dbReference>
<dbReference type="AlphaFoldDB" id="B3RI99"/>
<dbReference type="GO" id="GO:0035091">
    <property type="term" value="F:phosphatidylinositol binding"/>
    <property type="evidence" value="ECO:0007669"/>
    <property type="project" value="InterPro"/>
</dbReference>
<evidence type="ECO:0000256" key="1">
    <source>
        <dbReference type="ARBA" id="ARBA00004496"/>
    </source>
</evidence>
<feature type="domain" description="PX" evidence="4">
    <location>
        <begin position="10"/>
        <end position="122"/>
    </location>
</feature>
<dbReference type="Pfam" id="PF00787">
    <property type="entry name" value="PX"/>
    <property type="match status" value="1"/>
</dbReference>
<dbReference type="PhylomeDB" id="B3RI99"/>
<dbReference type="InterPro" id="IPR051837">
    <property type="entry name" value="SortingNexin/PXDomain-PKLike"/>
</dbReference>